<gene>
    <name evidence="4" type="ORF">IB286_10595</name>
</gene>
<dbReference type="GO" id="GO:0004499">
    <property type="term" value="F:N,N-dimethylaniline monooxygenase activity"/>
    <property type="evidence" value="ECO:0007669"/>
    <property type="project" value="InterPro"/>
</dbReference>
<evidence type="ECO:0000313" key="5">
    <source>
        <dbReference type="Proteomes" id="UP000610558"/>
    </source>
</evidence>
<evidence type="ECO:0000256" key="1">
    <source>
        <dbReference type="ARBA" id="ARBA00022630"/>
    </source>
</evidence>
<dbReference type="GO" id="GO:0050660">
    <property type="term" value="F:flavin adenine dinucleotide binding"/>
    <property type="evidence" value="ECO:0007669"/>
    <property type="project" value="InterPro"/>
</dbReference>
<protein>
    <submittedName>
        <fullName evidence="4">NAD(P)/FAD-dependent oxidoreductase</fullName>
    </submittedName>
</protein>
<dbReference type="InterPro" id="IPR051209">
    <property type="entry name" value="FAD-bind_Monooxygenase_sf"/>
</dbReference>
<keyword evidence="1" id="KW-0285">Flavoprotein</keyword>
<keyword evidence="5" id="KW-1185">Reference proteome</keyword>
<keyword evidence="2" id="KW-0274">FAD</keyword>
<dbReference type="InterPro" id="IPR036188">
    <property type="entry name" value="FAD/NAD-bd_sf"/>
</dbReference>
<dbReference type="GO" id="GO:0050661">
    <property type="term" value="F:NADP binding"/>
    <property type="evidence" value="ECO:0007669"/>
    <property type="project" value="InterPro"/>
</dbReference>
<dbReference type="RefSeq" id="WP_190765311.1">
    <property type="nucleotide sequence ID" value="NZ_JACXLD010000005.1"/>
</dbReference>
<dbReference type="InterPro" id="IPR020946">
    <property type="entry name" value="Flavin_mOase-like"/>
</dbReference>
<organism evidence="4 5">
    <name type="scientific">Spongiibacter pelagi</name>
    <dbReference type="NCBI Taxonomy" id="2760804"/>
    <lineage>
        <taxon>Bacteria</taxon>
        <taxon>Pseudomonadati</taxon>
        <taxon>Pseudomonadota</taxon>
        <taxon>Gammaproteobacteria</taxon>
        <taxon>Cellvibrionales</taxon>
        <taxon>Spongiibacteraceae</taxon>
        <taxon>Spongiibacter</taxon>
    </lineage>
</organism>
<dbReference type="SUPFAM" id="SSF51905">
    <property type="entry name" value="FAD/NAD(P)-binding domain"/>
    <property type="match status" value="1"/>
</dbReference>
<proteinExistence type="predicted"/>
<evidence type="ECO:0000256" key="3">
    <source>
        <dbReference type="ARBA" id="ARBA00023002"/>
    </source>
</evidence>
<dbReference type="Pfam" id="PF00743">
    <property type="entry name" value="FMO-like"/>
    <property type="match status" value="1"/>
</dbReference>
<dbReference type="Gene3D" id="3.50.50.60">
    <property type="entry name" value="FAD/NAD(P)-binding domain"/>
    <property type="match status" value="3"/>
</dbReference>
<dbReference type="PANTHER" id="PTHR42877">
    <property type="entry name" value="L-ORNITHINE N(5)-MONOOXYGENASE-RELATED"/>
    <property type="match status" value="1"/>
</dbReference>
<name>A0A927C417_9GAMM</name>
<evidence type="ECO:0000256" key="2">
    <source>
        <dbReference type="ARBA" id="ARBA00022827"/>
    </source>
</evidence>
<keyword evidence="3" id="KW-0560">Oxidoreductase</keyword>
<comment type="caution">
    <text evidence="4">The sequence shown here is derived from an EMBL/GenBank/DDBJ whole genome shotgun (WGS) entry which is preliminary data.</text>
</comment>
<dbReference type="EMBL" id="JACXLD010000005">
    <property type="protein sequence ID" value="MBD2859452.1"/>
    <property type="molecule type" value="Genomic_DNA"/>
</dbReference>
<dbReference type="AlphaFoldDB" id="A0A927C417"/>
<dbReference type="Proteomes" id="UP000610558">
    <property type="component" value="Unassembled WGS sequence"/>
</dbReference>
<dbReference type="PANTHER" id="PTHR42877:SF4">
    <property type="entry name" value="FAD_NAD(P)-BINDING DOMAIN-CONTAINING PROTEIN-RELATED"/>
    <property type="match status" value="1"/>
</dbReference>
<accession>A0A927C417</accession>
<reference evidence="4" key="1">
    <citation type="submission" date="2020-09" db="EMBL/GenBank/DDBJ databases">
        <authorList>
            <person name="Yoon J.-W."/>
        </authorList>
    </citation>
    <scope>NUCLEOTIDE SEQUENCE</scope>
    <source>
        <strain evidence="4">KMU-158</strain>
    </source>
</reference>
<sequence>MNNTKEHKKDFKVLVLGAGMSGILAGIKLKEAGIHNFDIIEMADDVGGTWRANTYPGLACDVPAHNYDYSFEHNWNWSGLYATGPELFAYFKFCAEKYGIRPHLQLNTRVDMIARKDGKWVVSTNDGQDRVCDIVINCMGVLCHPQMPNIEGIDSFEGDLFHSARWDHSVPLDNKRIGLIGTGSTAAQIASALAERSKHFSLFQRTAQWVIPAFHYHRSGLSKTLHRKLPKYSAFTGQLQGKLIEMIGKAVSGDSPRTYALIKKLCERHLKTIRDPELRKTMTPNFEVGCRRLIFSDNFYNAIQAPQSEVVTEGIERIEAKGIRTKDGRLHELDVLVMATGFHALSYTYGFDIINEQGVKLSEEWAEGSEALRGCAVSGFPNFFMLIGPRSPIGNFSLTSISESQMNYIMPLIKMLSKGEAKEIDVNAEAQQRYSEWMDQGVEKTVWASGCTSWYLGKNGKPQLYPYTPVSFRSALKKPDMDEFVVS</sequence>
<evidence type="ECO:0000313" key="4">
    <source>
        <dbReference type="EMBL" id="MBD2859452.1"/>
    </source>
</evidence>